<evidence type="ECO:0000256" key="3">
    <source>
        <dbReference type="ARBA" id="ARBA00022833"/>
    </source>
</evidence>
<feature type="compositionally biased region" description="Basic and acidic residues" evidence="5">
    <location>
        <begin position="81"/>
        <end position="92"/>
    </location>
</feature>
<evidence type="ECO:0000256" key="4">
    <source>
        <dbReference type="PROSITE-ProRule" id="PRU00042"/>
    </source>
</evidence>
<dbReference type="InterPro" id="IPR013087">
    <property type="entry name" value="Znf_C2H2_type"/>
</dbReference>
<organism evidence="7 8">
    <name type="scientific">Schizophyllum amplum</name>
    <dbReference type="NCBI Taxonomy" id="97359"/>
    <lineage>
        <taxon>Eukaryota</taxon>
        <taxon>Fungi</taxon>
        <taxon>Dikarya</taxon>
        <taxon>Basidiomycota</taxon>
        <taxon>Agaricomycotina</taxon>
        <taxon>Agaricomycetes</taxon>
        <taxon>Agaricomycetidae</taxon>
        <taxon>Agaricales</taxon>
        <taxon>Schizophyllaceae</taxon>
        <taxon>Schizophyllum</taxon>
    </lineage>
</organism>
<keyword evidence="8" id="KW-1185">Reference proteome</keyword>
<dbReference type="SMART" id="SM00355">
    <property type="entry name" value="ZnF_C2H2"/>
    <property type="match status" value="3"/>
</dbReference>
<evidence type="ECO:0000256" key="1">
    <source>
        <dbReference type="ARBA" id="ARBA00022723"/>
    </source>
</evidence>
<evidence type="ECO:0000256" key="5">
    <source>
        <dbReference type="SAM" id="MobiDB-lite"/>
    </source>
</evidence>
<accession>A0A550D014</accession>
<feature type="region of interest" description="Disordered" evidence="5">
    <location>
        <begin position="72"/>
        <end position="131"/>
    </location>
</feature>
<feature type="compositionally biased region" description="Basic and acidic residues" evidence="5">
    <location>
        <begin position="104"/>
        <end position="117"/>
    </location>
</feature>
<protein>
    <recommendedName>
        <fullName evidence="6">C2H2-type domain-containing protein</fullName>
    </recommendedName>
</protein>
<name>A0A550D014_9AGAR</name>
<evidence type="ECO:0000313" key="7">
    <source>
        <dbReference type="EMBL" id="TRM70383.1"/>
    </source>
</evidence>
<dbReference type="PANTHER" id="PTHR23235:SF120">
    <property type="entry name" value="KRUPPEL-LIKE FACTOR 15"/>
    <property type="match status" value="1"/>
</dbReference>
<feature type="domain" description="C2H2-type" evidence="6">
    <location>
        <begin position="317"/>
        <end position="342"/>
    </location>
</feature>
<keyword evidence="1" id="KW-0479">Metal-binding</keyword>
<dbReference type="Gene3D" id="3.30.160.60">
    <property type="entry name" value="Classic Zinc Finger"/>
    <property type="match status" value="3"/>
</dbReference>
<dbReference type="PROSITE" id="PS00028">
    <property type="entry name" value="ZINC_FINGER_C2H2_1"/>
    <property type="match status" value="2"/>
</dbReference>
<feature type="domain" description="C2H2-type" evidence="6">
    <location>
        <begin position="238"/>
        <end position="267"/>
    </location>
</feature>
<evidence type="ECO:0000259" key="6">
    <source>
        <dbReference type="PROSITE" id="PS50157"/>
    </source>
</evidence>
<sequence length="342" mass="37337">MSIANPGVRSLSRYDQLELAAAASLDHLATRPRFASLKGEILKLSKGIRKRVLPDYLDDESEHLHDMNLANGAHSIPASSHESDASMTKEGDISDTSESDDEPLYGRRLTDDSDSRLKNASASGSKKSASNLKSYTAHIDYKTPTTDKPLSGDRPRKRARVTLIVRKPISKSATPAAQPIADVRSEVSDEDSVEGSESEGAAEDNVSDSIPDTSDADDDGERLSAASSNLASVARHFYACSYPGCTVHLKNSVNLRKHMSTHTDARPYACTVPGCDRAYKHAASLYNHRTKGNCVRLDEEEEDGEEEEEEEAVDSPCPCTVPGCGRRFKTPRGLWTHARIHR</sequence>
<reference evidence="7 8" key="1">
    <citation type="journal article" date="2019" name="New Phytol.">
        <title>Comparative genomics reveals unique wood-decay strategies and fruiting body development in the Schizophyllaceae.</title>
        <authorList>
            <person name="Almasi E."/>
            <person name="Sahu N."/>
            <person name="Krizsan K."/>
            <person name="Balint B."/>
            <person name="Kovacs G.M."/>
            <person name="Kiss B."/>
            <person name="Cseklye J."/>
            <person name="Drula E."/>
            <person name="Henrissat B."/>
            <person name="Nagy I."/>
            <person name="Chovatia M."/>
            <person name="Adam C."/>
            <person name="LaButti K."/>
            <person name="Lipzen A."/>
            <person name="Riley R."/>
            <person name="Grigoriev I.V."/>
            <person name="Nagy L.G."/>
        </authorList>
    </citation>
    <scope>NUCLEOTIDE SEQUENCE [LARGE SCALE GENOMIC DNA]</scope>
    <source>
        <strain evidence="7 8">NL-1724</strain>
    </source>
</reference>
<evidence type="ECO:0000256" key="2">
    <source>
        <dbReference type="ARBA" id="ARBA00022771"/>
    </source>
</evidence>
<dbReference type="GO" id="GO:0000978">
    <property type="term" value="F:RNA polymerase II cis-regulatory region sequence-specific DNA binding"/>
    <property type="evidence" value="ECO:0007669"/>
    <property type="project" value="TreeGrafter"/>
</dbReference>
<dbReference type="GO" id="GO:0000981">
    <property type="term" value="F:DNA-binding transcription factor activity, RNA polymerase II-specific"/>
    <property type="evidence" value="ECO:0007669"/>
    <property type="project" value="TreeGrafter"/>
</dbReference>
<dbReference type="EMBL" id="VDMD01000001">
    <property type="protein sequence ID" value="TRM70383.1"/>
    <property type="molecule type" value="Genomic_DNA"/>
</dbReference>
<keyword evidence="2 4" id="KW-0863">Zinc-finger</keyword>
<dbReference type="SUPFAM" id="SSF57667">
    <property type="entry name" value="beta-beta-alpha zinc fingers"/>
    <property type="match status" value="1"/>
</dbReference>
<gene>
    <name evidence="7" type="ORF">BD626DRAFT_477268</name>
</gene>
<evidence type="ECO:0000313" key="8">
    <source>
        <dbReference type="Proteomes" id="UP000320762"/>
    </source>
</evidence>
<feature type="compositionally biased region" description="Acidic residues" evidence="5">
    <location>
        <begin position="93"/>
        <end position="103"/>
    </location>
</feature>
<comment type="caution">
    <text evidence="7">The sequence shown here is derived from an EMBL/GenBank/DDBJ whole genome shotgun (WGS) entry which is preliminary data.</text>
</comment>
<keyword evidence="3" id="KW-0862">Zinc</keyword>
<dbReference type="PROSITE" id="PS50157">
    <property type="entry name" value="ZINC_FINGER_C2H2_2"/>
    <property type="match status" value="2"/>
</dbReference>
<feature type="compositionally biased region" description="Acidic residues" evidence="5">
    <location>
        <begin position="188"/>
        <end position="206"/>
    </location>
</feature>
<dbReference type="GO" id="GO:0008270">
    <property type="term" value="F:zinc ion binding"/>
    <property type="evidence" value="ECO:0007669"/>
    <property type="project" value="UniProtKB-KW"/>
</dbReference>
<proteinExistence type="predicted"/>
<dbReference type="PANTHER" id="PTHR23235">
    <property type="entry name" value="KRUEPPEL-LIKE TRANSCRIPTION FACTOR"/>
    <property type="match status" value="1"/>
</dbReference>
<dbReference type="AlphaFoldDB" id="A0A550D014"/>
<dbReference type="Proteomes" id="UP000320762">
    <property type="component" value="Unassembled WGS sequence"/>
</dbReference>
<feature type="region of interest" description="Disordered" evidence="5">
    <location>
        <begin position="163"/>
        <end position="222"/>
    </location>
</feature>
<dbReference type="STRING" id="97359.A0A550D014"/>
<feature type="compositionally biased region" description="Low complexity" evidence="5">
    <location>
        <begin position="118"/>
        <end position="131"/>
    </location>
</feature>
<dbReference type="OrthoDB" id="654211at2759"/>
<dbReference type="InterPro" id="IPR036236">
    <property type="entry name" value="Znf_C2H2_sf"/>
</dbReference>
<dbReference type="Pfam" id="PF00096">
    <property type="entry name" value="zf-C2H2"/>
    <property type="match status" value="1"/>
</dbReference>